<evidence type="ECO:0000256" key="1">
    <source>
        <dbReference type="SAM" id="MobiDB-lite"/>
    </source>
</evidence>
<evidence type="ECO:0000313" key="3">
    <source>
        <dbReference type="Proteomes" id="UP001163850"/>
    </source>
</evidence>
<dbReference type="Proteomes" id="UP001163850">
    <property type="component" value="Unassembled WGS sequence"/>
</dbReference>
<evidence type="ECO:0000313" key="2">
    <source>
        <dbReference type="EMBL" id="KAJ3978660.1"/>
    </source>
</evidence>
<sequence length="534" mass="60749">MEDVPESRGEGTSSNRNEFFLYWSSQGYNVMDPQFLAWAQQQGHGWPRPSVEEVSDQEYLPLRNKNDLGVNEPLLRRMLDSEGEQAPQPPKQNPSMPSSSLPPRTNEAPPFHDSSGVDGSFPHRNADPPQFPNSSGVDGNAMNCQRLQSEIASLINLAIPDESIKSHFWALLNCWQHDMAQLKNILKQCYQYIGIMPSIPVPLEADYETYAPKPKLYQAPQHRAEGKVELADMVRQEVGILMKIIPGDDDIQTEADATNGPPLKKPLATVSTATLLLWKKNLAEGPSVRNFVLQLDGGIRTAWNKAAAIVFCRYFVAKHACYKVDDVKTAFMTRITQLRRDFERQGKEKTAEEFDEERRARRLARRDALLDRRVRAFQIMHYSDPAPLQTLANFVKYLCIDCMSGDESGPEKKSYKTRVRWRSHELAEFLQLLSGYHFKLRYLGQGKYTRGVFPHARYASNRPESVLDIDGAPSGLPINWYNPGWVHEDAGKIKALKPQPAVSLQLPEDLRRHAARFLHVYTRKIQPRNISEVV</sequence>
<name>A0AA38PN42_9AGAR</name>
<organism evidence="2 3">
    <name type="scientific">Lentinula detonsa</name>
    <dbReference type="NCBI Taxonomy" id="2804962"/>
    <lineage>
        <taxon>Eukaryota</taxon>
        <taxon>Fungi</taxon>
        <taxon>Dikarya</taxon>
        <taxon>Basidiomycota</taxon>
        <taxon>Agaricomycotina</taxon>
        <taxon>Agaricomycetes</taxon>
        <taxon>Agaricomycetidae</taxon>
        <taxon>Agaricales</taxon>
        <taxon>Marasmiineae</taxon>
        <taxon>Omphalotaceae</taxon>
        <taxon>Lentinula</taxon>
    </lineage>
</organism>
<protein>
    <submittedName>
        <fullName evidence="2">Uncharacterized protein</fullName>
    </submittedName>
</protein>
<accession>A0AA38PN42</accession>
<feature type="compositionally biased region" description="Polar residues" evidence="1">
    <location>
        <begin position="132"/>
        <end position="141"/>
    </location>
</feature>
<dbReference type="AlphaFoldDB" id="A0AA38PN42"/>
<reference evidence="2" key="1">
    <citation type="submission" date="2022-08" db="EMBL/GenBank/DDBJ databases">
        <authorList>
            <consortium name="DOE Joint Genome Institute"/>
            <person name="Min B."/>
            <person name="Riley R."/>
            <person name="Sierra-Patev S."/>
            <person name="Naranjo-Ortiz M."/>
            <person name="Looney B."/>
            <person name="Konkel Z."/>
            <person name="Slot J.C."/>
            <person name="Sakamoto Y."/>
            <person name="Steenwyk J.L."/>
            <person name="Rokas A."/>
            <person name="Carro J."/>
            <person name="Camarero S."/>
            <person name="Ferreira P."/>
            <person name="Molpeceres G."/>
            <person name="Ruiz-Duenas F.J."/>
            <person name="Serrano A."/>
            <person name="Henrissat B."/>
            <person name="Drula E."/>
            <person name="Hughes K.W."/>
            <person name="Mata J.L."/>
            <person name="Ishikawa N.K."/>
            <person name="Vargas-Isla R."/>
            <person name="Ushijima S."/>
            <person name="Smith C.A."/>
            <person name="Ahrendt S."/>
            <person name="Andreopoulos W."/>
            <person name="He G."/>
            <person name="Labutti K."/>
            <person name="Lipzen A."/>
            <person name="Ng V."/>
            <person name="Sandor L."/>
            <person name="Barry K."/>
            <person name="Martinez A.T."/>
            <person name="Xiao Y."/>
            <person name="Gibbons J.G."/>
            <person name="Terashima K."/>
            <person name="Hibbett D.S."/>
            <person name="Grigoriev I.V."/>
        </authorList>
    </citation>
    <scope>NUCLEOTIDE SEQUENCE</scope>
    <source>
        <strain evidence="2">TFB7829</strain>
    </source>
</reference>
<gene>
    <name evidence="2" type="ORF">F5890DRAFT_1655403</name>
</gene>
<comment type="caution">
    <text evidence="2">The sequence shown here is derived from an EMBL/GenBank/DDBJ whole genome shotgun (WGS) entry which is preliminary data.</text>
</comment>
<dbReference type="EMBL" id="MU802854">
    <property type="protein sequence ID" value="KAJ3978660.1"/>
    <property type="molecule type" value="Genomic_DNA"/>
</dbReference>
<proteinExistence type="predicted"/>
<feature type="compositionally biased region" description="Polar residues" evidence="1">
    <location>
        <begin position="93"/>
        <end position="103"/>
    </location>
</feature>
<feature type="region of interest" description="Disordered" evidence="1">
    <location>
        <begin position="81"/>
        <end position="141"/>
    </location>
</feature>